<evidence type="ECO:0000256" key="1">
    <source>
        <dbReference type="SAM" id="Coils"/>
    </source>
</evidence>
<protein>
    <recommendedName>
        <fullName evidence="2">Retrovirus-related Pol polyprotein from transposon TNT 1-94-like beta-barrel domain-containing protein</fullName>
    </recommendedName>
</protein>
<sequence length="385" mass="43983">MGNSIIIIGRLSTHLKIQNLWSSIDPGLSEGDDVNSQRRDQLALGQIHQGVDYSIFGMIANAKTTKEAWDILKLSYKRVDRAQKSKLQSLRRNDVVVEKILRTIPLKYDHVVTSIQETHDIEQLTIAELKEEEDSIEVVEEDIKEKDEVITQIKEEVEIMSSKISFRLIAIIVENIGTKLQIVNTRNSTIVTTRQILLEIMVRILMNMKLGNQANIVGNYGENTNEYETLVLASNSFPVDENVWFLNPGCSNHMCGRKELFSELDESIQLEVTFGNKTKVPIFRKDCDPISFEDAAKKGLLIKACLYVDDPIFTENNLKLITKFREALKYASDILKRFRMECLKLIPTPMIEKIKLSKDETVGVLSGFMEKPKKSHWAAVKRILR</sequence>
<organism evidence="3 4">
    <name type="scientific">Zingiber officinale</name>
    <name type="common">Ginger</name>
    <name type="synonym">Amomum zingiber</name>
    <dbReference type="NCBI Taxonomy" id="94328"/>
    <lineage>
        <taxon>Eukaryota</taxon>
        <taxon>Viridiplantae</taxon>
        <taxon>Streptophyta</taxon>
        <taxon>Embryophyta</taxon>
        <taxon>Tracheophyta</taxon>
        <taxon>Spermatophyta</taxon>
        <taxon>Magnoliopsida</taxon>
        <taxon>Liliopsida</taxon>
        <taxon>Zingiberales</taxon>
        <taxon>Zingiberaceae</taxon>
        <taxon>Zingiber</taxon>
    </lineage>
</organism>
<reference evidence="3 4" key="1">
    <citation type="submission" date="2020-08" db="EMBL/GenBank/DDBJ databases">
        <title>Plant Genome Project.</title>
        <authorList>
            <person name="Zhang R.-G."/>
        </authorList>
    </citation>
    <scope>NUCLEOTIDE SEQUENCE [LARGE SCALE GENOMIC DNA]</scope>
    <source>
        <tissue evidence="3">Rhizome</tissue>
    </source>
</reference>
<dbReference type="InterPro" id="IPR054722">
    <property type="entry name" value="PolX-like_BBD"/>
</dbReference>
<keyword evidence="4" id="KW-1185">Reference proteome</keyword>
<keyword evidence="1" id="KW-0175">Coiled coil</keyword>
<dbReference type="Proteomes" id="UP000734854">
    <property type="component" value="Unassembled WGS sequence"/>
</dbReference>
<comment type="caution">
    <text evidence="3">The sequence shown here is derived from an EMBL/GenBank/DDBJ whole genome shotgun (WGS) entry which is preliminary data.</text>
</comment>
<dbReference type="EMBL" id="JACMSC010000015">
    <property type="protein sequence ID" value="KAG6485151.1"/>
    <property type="molecule type" value="Genomic_DNA"/>
</dbReference>
<dbReference type="PANTHER" id="PTHR35317:SF35">
    <property type="entry name" value="DUF4219 DOMAIN-CONTAINING PROTEIN"/>
    <property type="match status" value="1"/>
</dbReference>
<feature type="domain" description="Retrovirus-related Pol polyprotein from transposon TNT 1-94-like beta-barrel" evidence="2">
    <location>
        <begin position="244"/>
        <end position="309"/>
    </location>
</feature>
<feature type="coiled-coil region" evidence="1">
    <location>
        <begin position="126"/>
        <end position="156"/>
    </location>
</feature>
<evidence type="ECO:0000313" key="4">
    <source>
        <dbReference type="Proteomes" id="UP000734854"/>
    </source>
</evidence>
<dbReference type="AlphaFoldDB" id="A0A8J5KM17"/>
<proteinExistence type="predicted"/>
<dbReference type="Pfam" id="PF14223">
    <property type="entry name" value="Retrotran_gag_2"/>
    <property type="match status" value="1"/>
</dbReference>
<evidence type="ECO:0000259" key="2">
    <source>
        <dbReference type="Pfam" id="PF22936"/>
    </source>
</evidence>
<dbReference type="Pfam" id="PF22936">
    <property type="entry name" value="Pol_BBD"/>
    <property type="match status" value="1"/>
</dbReference>
<gene>
    <name evidence="3" type="ORF">ZIOFF_053680</name>
</gene>
<name>A0A8J5KM17_ZINOF</name>
<accession>A0A8J5KM17</accession>
<evidence type="ECO:0000313" key="3">
    <source>
        <dbReference type="EMBL" id="KAG6485151.1"/>
    </source>
</evidence>
<dbReference type="PANTHER" id="PTHR35317">
    <property type="entry name" value="OS04G0629600 PROTEIN"/>
    <property type="match status" value="1"/>
</dbReference>